<feature type="domain" description="H-type lectin" evidence="4">
    <location>
        <begin position="763"/>
        <end position="826"/>
    </location>
</feature>
<protein>
    <submittedName>
        <fullName evidence="5">Hypp7974 protein</fullName>
    </submittedName>
</protein>
<dbReference type="GO" id="GO:0030246">
    <property type="term" value="F:carbohydrate binding"/>
    <property type="evidence" value="ECO:0007669"/>
    <property type="project" value="InterPro"/>
</dbReference>
<sequence length="831" mass="93826">MWRSTCFLLLLIVCIGSEIDYAYRLQNLQGSFRKLALFFKGLEREGETFAEAFGKLKVIDEELSTQHRKTKTIREELDVLEPRLVTMAETFDYFNNSVGQKHESLNSRDEYWDGNFNEREEEIESFSVIMDEYLADIGYGNEEQRQSITESVNQEADRQGQVRYVFRQDLQDYERAREEKRTEMQGLMQTVNSQIAAVRLKDQRLDERTIALQTKVQLLIQEVAGLGTQLSEQRSQLETHEATLSGEDEQLTNVRNSFETHVQRHDQIRQLLETLQATVMVLRNNKTQIQNQTANINTQIQDQQSRFNNSDQQKKSLKQQTSDLSGKHEQQSNAKSLRLDGIEARLDTLAADTGIADSVTQMESTMQNLHANMTGLTSRVDQNQNLQKSIQQQQVSQQQSIQTEDAALQAFNQTLGTFDEQIETSNATYQQQVSTEEERLQTAETQVTSAVDSIDSETIITLQNLVDGLSTDVDVAGQQFDQYPSPSAMLDDFASVDQSIQWVEDTQTSLTTLEQQLSDSMSASEEKFDELETSLLTAEESLQQAQSDLELTAQIYEGAFDLSGNIAGLGTRVTANTQESSAFSSSVQEVDTNYRQAVQTQQAAIQEKIDAIPDEQVQQAMTAAFEADMQEFDNKLDNMETSVDDLEAHAVAIGTSSESTYEMIESDLDTVTTQLSNHQSAINALQRSQQDDGLAESVNTLEQNVAEISSTTDSLSGSINGLLETIQQPGSSFDHYEWGTWHLPEIRNFWSQSQSYGSKEDRYVNFDIPFQRTPVIFVTISKIDMDDDHRNSFEVSVTYATRTYFRMSYGPGYGSAFYAGTVEWIALGTRG</sequence>
<feature type="chain" id="PRO_5035448413" evidence="3">
    <location>
        <begin position="17"/>
        <end position="831"/>
    </location>
</feature>
<evidence type="ECO:0000256" key="2">
    <source>
        <dbReference type="SAM" id="MobiDB-lite"/>
    </source>
</evidence>
<dbReference type="Pfam" id="PF09458">
    <property type="entry name" value="H_lectin"/>
    <property type="match status" value="1"/>
</dbReference>
<accession>A0A8K0EDD4</accession>
<dbReference type="GO" id="GO:0007155">
    <property type="term" value="P:cell adhesion"/>
    <property type="evidence" value="ECO:0007669"/>
    <property type="project" value="InterPro"/>
</dbReference>
<dbReference type="InterPro" id="IPR037221">
    <property type="entry name" value="H-type_lectin_dom_sf"/>
</dbReference>
<feature type="signal peptide" evidence="3">
    <location>
        <begin position="1"/>
        <end position="16"/>
    </location>
</feature>
<dbReference type="EMBL" id="OV696701">
    <property type="protein sequence ID" value="CAH1247656.1"/>
    <property type="molecule type" value="Genomic_DNA"/>
</dbReference>
<organism evidence="5 6">
    <name type="scientific">Branchiostoma lanceolatum</name>
    <name type="common">Common lancelet</name>
    <name type="synonym">Amphioxus lanceolatum</name>
    <dbReference type="NCBI Taxonomy" id="7740"/>
    <lineage>
        <taxon>Eukaryota</taxon>
        <taxon>Metazoa</taxon>
        <taxon>Chordata</taxon>
        <taxon>Cephalochordata</taxon>
        <taxon>Leptocardii</taxon>
        <taxon>Amphioxiformes</taxon>
        <taxon>Branchiostomatidae</taxon>
        <taxon>Branchiostoma</taxon>
    </lineage>
</organism>
<gene>
    <name evidence="5" type="primary">Hypp7974</name>
    <name evidence="5" type="ORF">BLAG_LOCUS9261</name>
</gene>
<name>A0A8K0EDD4_BRALA</name>
<dbReference type="SUPFAM" id="SSF141086">
    <property type="entry name" value="Agglutinin HPA-like"/>
    <property type="match status" value="1"/>
</dbReference>
<evidence type="ECO:0000313" key="6">
    <source>
        <dbReference type="Proteomes" id="UP000838412"/>
    </source>
</evidence>
<dbReference type="OrthoDB" id="10065791at2759"/>
<feature type="coiled-coil region" evidence="1">
    <location>
        <begin position="521"/>
        <end position="548"/>
    </location>
</feature>
<evidence type="ECO:0000256" key="3">
    <source>
        <dbReference type="SAM" id="SignalP"/>
    </source>
</evidence>
<dbReference type="Gene3D" id="2.60.40.2080">
    <property type="match status" value="1"/>
</dbReference>
<keyword evidence="6" id="KW-1185">Reference proteome</keyword>
<evidence type="ECO:0000313" key="5">
    <source>
        <dbReference type="EMBL" id="CAH1247656.1"/>
    </source>
</evidence>
<dbReference type="InterPro" id="IPR019019">
    <property type="entry name" value="H-type_lectin_domain"/>
</dbReference>
<dbReference type="AlphaFoldDB" id="A0A8K0EDD4"/>
<keyword evidence="3" id="KW-0732">Signal</keyword>
<evidence type="ECO:0000256" key="1">
    <source>
        <dbReference type="SAM" id="Coils"/>
    </source>
</evidence>
<dbReference type="Proteomes" id="UP000838412">
    <property type="component" value="Chromosome 16"/>
</dbReference>
<proteinExistence type="predicted"/>
<feature type="region of interest" description="Disordered" evidence="2">
    <location>
        <begin position="303"/>
        <end position="337"/>
    </location>
</feature>
<evidence type="ECO:0000259" key="4">
    <source>
        <dbReference type="Pfam" id="PF09458"/>
    </source>
</evidence>
<reference evidence="5" key="1">
    <citation type="submission" date="2022-01" db="EMBL/GenBank/DDBJ databases">
        <authorList>
            <person name="Braso-Vives M."/>
        </authorList>
    </citation>
    <scope>NUCLEOTIDE SEQUENCE</scope>
</reference>
<keyword evidence="1" id="KW-0175">Coiled coil</keyword>